<dbReference type="VEuPathDB" id="PlasmoDB:PVP01_1001500"/>
<reference evidence="2" key="1">
    <citation type="submission" date="2016-07" db="EMBL/GenBank/DDBJ databases">
        <authorList>
            <consortium name="Pathogen Informatics"/>
        </authorList>
    </citation>
    <scope>NUCLEOTIDE SEQUENCE [LARGE SCALE GENOMIC DNA]</scope>
</reference>
<evidence type="ECO:0000313" key="1">
    <source>
        <dbReference type="EMBL" id="VUZ96309.1"/>
    </source>
</evidence>
<dbReference type="Pfam" id="PF05795">
    <property type="entry name" value="Plasmodium_Vir"/>
    <property type="match status" value="1"/>
</dbReference>
<organism evidence="1 2">
    <name type="scientific">Plasmodium vivax</name>
    <name type="common">malaria parasite P. vivax</name>
    <dbReference type="NCBI Taxonomy" id="5855"/>
    <lineage>
        <taxon>Eukaryota</taxon>
        <taxon>Sar</taxon>
        <taxon>Alveolata</taxon>
        <taxon>Apicomplexa</taxon>
        <taxon>Aconoidasida</taxon>
        <taxon>Haemosporida</taxon>
        <taxon>Plasmodiidae</taxon>
        <taxon>Plasmodium</taxon>
        <taxon>Plasmodium (Plasmodium)</taxon>
    </lineage>
</organism>
<dbReference type="AlphaFoldDB" id="A0A564ZWI0"/>
<dbReference type="VEuPathDB" id="PlasmoDB:PVW1_100022000"/>
<accession>A0A564ZWI0</accession>
<dbReference type="Proteomes" id="UP000220605">
    <property type="component" value="Chromosome 10"/>
</dbReference>
<dbReference type="EMBL" id="LT635621">
    <property type="protein sequence ID" value="VUZ96309.1"/>
    <property type="molecule type" value="Genomic_DNA"/>
</dbReference>
<proteinExistence type="predicted"/>
<dbReference type="OrthoDB" id="379388at2759"/>
<dbReference type="VEuPathDB" id="PlasmoDB:PVPAM_000027800"/>
<sequence>MDIDKWKNDFPFLRDVWKTIDDFDEDLNNDPNDNEYFVVCKQIIDISKGELEKHKNVCKKLLRNLGHRSKNDKFLTHSSERCNNLNNWIYNSIKKHQIPENIITGCFDDYNVIMKGIEQPTRCFYYSYDKNYIEPINVIKLQNFHDNINIIESTMKNKIEPNYSLCQKYICECVNIYKSTFKEHCSPVNSTNDKIKKTCDILSTFKSSYTTYLYNKDGLRDNIPSLDSEESVPFKICTVEEEKTRRVYASMPGAAQEPGTRTAVGSEPGSTPIVAEQSDNSMPFNTTSVVSAMAAIPPFLALIYKFTPVGTMIRRKNKQSINTFNHLDDEIEKELFYRRLENGSINSSPATYNVGYEPI</sequence>
<protein>
    <submittedName>
        <fullName evidence="1">VIR protein</fullName>
    </submittedName>
</protein>
<dbReference type="InterPro" id="IPR008780">
    <property type="entry name" value="Plasmodium_Vir"/>
</dbReference>
<gene>
    <name evidence="1" type="ORF">PVP01_1001500</name>
</gene>
<name>A0A564ZWI0_PLAVI</name>
<evidence type="ECO:0000313" key="2">
    <source>
        <dbReference type="Proteomes" id="UP000220605"/>
    </source>
</evidence>